<dbReference type="SUPFAM" id="SSF46689">
    <property type="entry name" value="Homeodomain-like"/>
    <property type="match status" value="2"/>
</dbReference>
<evidence type="ECO:0000313" key="5">
    <source>
        <dbReference type="EMBL" id="WFE92011.1"/>
    </source>
</evidence>
<evidence type="ECO:0000259" key="4">
    <source>
        <dbReference type="PROSITE" id="PS01124"/>
    </source>
</evidence>
<dbReference type="InterPro" id="IPR009057">
    <property type="entry name" value="Homeodomain-like_sf"/>
</dbReference>
<dbReference type="PANTHER" id="PTHR46796">
    <property type="entry name" value="HTH-TYPE TRANSCRIPTIONAL ACTIVATOR RHAS-RELATED"/>
    <property type="match status" value="1"/>
</dbReference>
<dbReference type="InterPro" id="IPR050204">
    <property type="entry name" value="AraC_XylS_family_regulators"/>
</dbReference>
<protein>
    <submittedName>
        <fullName evidence="5">AraC family transcriptional regulator</fullName>
    </submittedName>
</protein>
<keyword evidence="2" id="KW-0238">DNA-binding</keyword>
<evidence type="ECO:0000256" key="1">
    <source>
        <dbReference type="ARBA" id="ARBA00023015"/>
    </source>
</evidence>
<organism evidence="5 6">
    <name type="scientific">Roseibium porphyridii</name>
    <dbReference type="NCBI Taxonomy" id="2866279"/>
    <lineage>
        <taxon>Bacteria</taxon>
        <taxon>Pseudomonadati</taxon>
        <taxon>Pseudomonadota</taxon>
        <taxon>Alphaproteobacteria</taxon>
        <taxon>Hyphomicrobiales</taxon>
        <taxon>Stappiaceae</taxon>
        <taxon>Roseibium</taxon>
    </lineage>
</organism>
<evidence type="ECO:0000313" key="6">
    <source>
        <dbReference type="Proteomes" id="UP001209803"/>
    </source>
</evidence>
<evidence type="ECO:0000256" key="2">
    <source>
        <dbReference type="ARBA" id="ARBA00023125"/>
    </source>
</evidence>
<accession>A0ABY8F9K1</accession>
<dbReference type="RefSeq" id="WP_265684534.1">
    <property type="nucleotide sequence ID" value="NZ_CP120863.1"/>
</dbReference>
<keyword evidence="3" id="KW-0804">Transcription</keyword>
<dbReference type="InterPro" id="IPR018062">
    <property type="entry name" value="HTH_AraC-typ_CS"/>
</dbReference>
<evidence type="ECO:0000256" key="3">
    <source>
        <dbReference type="ARBA" id="ARBA00023163"/>
    </source>
</evidence>
<keyword evidence="1" id="KW-0805">Transcription regulation</keyword>
<dbReference type="Gene3D" id="1.10.10.60">
    <property type="entry name" value="Homeodomain-like"/>
    <property type="match status" value="2"/>
</dbReference>
<reference evidence="5 6" key="1">
    <citation type="submission" date="2023-03" db="EMBL/GenBank/DDBJ databases">
        <title>Roseibium porphyridii sp. nov. and Roseibium rhodosorbium sp. nov. isolated from marine algae, Porphyridium cruentum and Rhodosorus marinus, respectively.</title>
        <authorList>
            <person name="Lee M.W."/>
            <person name="Choi B.J."/>
            <person name="Lee J.K."/>
            <person name="Choi D.G."/>
            <person name="Baek J.H."/>
            <person name="Bayburt H."/>
            <person name="Kim J.M."/>
            <person name="Han D.M."/>
            <person name="Kim K.H."/>
            <person name="Jeon C.O."/>
        </authorList>
    </citation>
    <scope>NUCLEOTIDE SEQUENCE [LARGE SCALE GENOMIC DNA]</scope>
    <source>
        <strain evidence="5 6">KMA01</strain>
    </source>
</reference>
<dbReference type="Pfam" id="PF12852">
    <property type="entry name" value="Cupin_6"/>
    <property type="match status" value="1"/>
</dbReference>
<dbReference type="Proteomes" id="UP001209803">
    <property type="component" value="Chromosome"/>
</dbReference>
<dbReference type="PANTHER" id="PTHR46796:SF7">
    <property type="entry name" value="ARAC FAMILY TRANSCRIPTIONAL REGULATOR"/>
    <property type="match status" value="1"/>
</dbReference>
<dbReference type="InterPro" id="IPR018060">
    <property type="entry name" value="HTH_AraC"/>
</dbReference>
<feature type="domain" description="HTH araC/xylS-type" evidence="4">
    <location>
        <begin position="168"/>
        <end position="265"/>
    </location>
</feature>
<gene>
    <name evidence="5" type="ORF">K1718_11785</name>
</gene>
<dbReference type="EMBL" id="CP120863">
    <property type="protein sequence ID" value="WFE92011.1"/>
    <property type="molecule type" value="Genomic_DNA"/>
</dbReference>
<dbReference type="PROSITE" id="PS01124">
    <property type="entry name" value="HTH_ARAC_FAMILY_2"/>
    <property type="match status" value="1"/>
</dbReference>
<sequence>MAVPYRTSFNGKLDRLSSLIDRLRVQVSNALVGGSEEQSANFKIFVSKDRSLRLVFSPLVENEPCEPAELTARAGETPLVAANIAISGVGKQLINALPDIISVPLSEEPYLTAVVMPLIEEATLPRCGGQAAFERLCEVVVIRLLRHAMEQGKADTGLLNGLAHPRIASALVAIHEAPGEGWTLEKLAETAGMSRTQFAVTFKELVGATPMGYLATWRLDIARAELEAGRQVKSVANMCGFASPAAFSRAFSRRFGYPPKQRRSQAA</sequence>
<dbReference type="PROSITE" id="PS00041">
    <property type="entry name" value="HTH_ARAC_FAMILY_1"/>
    <property type="match status" value="1"/>
</dbReference>
<dbReference type="SMART" id="SM00342">
    <property type="entry name" value="HTH_ARAC"/>
    <property type="match status" value="1"/>
</dbReference>
<proteinExistence type="predicted"/>
<dbReference type="InterPro" id="IPR032783">
    <property type="entry name" value="AraC_lig"/>
</dbReference>
<name>A0ABY8F9K1_9HYPH</name>
<keyword evidence="6" id="KW-1185">Reference proteome</keyword>
<dbReference type="Pfam" id="PF12833">
    <property type="entry name" value="HTH_18"/>
    <property type="match status" value="1"/>
</dbReference>